<evidence type="ECO:0000256" key="1">
    <source>
        <dbReference type="SAM" id="MobiDB-lite"/>
    </source>
</evidence>
<sequence>MKSFAREGDRAGGREGARTAGAASTASAGMLGTGSWDTSVVVMAPTLWVATDIPGESSTACRAPEGDRAVRFVR</sequence>
<keyword evidence="3" id="KW-1185">Reference proteome</keyword>
<protein>
    <submittedName>
        <fullName evidence="2">Uncharacterized protein</fullName>
    </submittedName>
</protein>
<feature type="compositionally biased region" description="Low complexity" evidence="1">
    <location>
        <begin position="18"/>
        <end position="33"/>
    </location>
</feature>
<accession>A0ABP8YCL0</accession>
<proteinExistence type="predicted"/>
<evidence type="ECO:0000313" key="2">
    <source>
        <dbReference type="EMBL" id="GAA4726581.1"/>
    </source>
</evidence>
<reference evidence="3" key="1">
    <citation type="journal article" date="2019" name="Int. J. Syst. Evol. Microbiol.">
        <title>The Global Catalogue of Microorganisms (GCM) 10K type strain sequencing project: providing services to taxonomists for standard genome sequencing and annotation.</title>
        <authorList>
            <consortium name="The Broad Institute Genomics Platform"/>
            <consortium name="The Broad Institute Genome Sequencing Center for Infectious Disease"/>
            <person name="Wu L."/>
            <person name="Ma J."/>
        </authorList>
    </citation>
    <scope>NUCLEOTIDE SEQUENCE [LARGE SCALE GENOMIC DNA]</scope>
    <source>
        <strain evidence="3">JCM 17975</strain>
    </source>
</reference>
<feature type="compositionally biased region" description="Basic and acidic residues" evidence="1">
    <location>
        <begin position="1"/>
        <end position="17"/>
    </location>
</feature>
<dbReference type="EMBL" id="BAABHM010000043">
    <property type="protein sequence ID" value="GAA4726581.1"/>
    <property type="molecule type" value="Genomic_DNA"/>
</dbReference>
<comment type="caution">
    <text evidence="2">The sequence shown here is derived from an EMBL/GenBank/DDBJ whole genome shotgun (WGS) entry which is preliminary data.</text>
</comment>
<gene>
    <name evidence="2" type="ORF">GCM10023198_59670</name>
</gene>
<name>A0ABP8YCL0_9MICO</name>
<evidence type="ECO:0000313" key="3">
    <source>
        <dbReference type="Proteomes" id="UP001500843"/>
    </source>
</evidence>
<dbReference type="Proteomes" id="UP001500843">
    <property type="component" value="Unassembled WGS sequence"/>
</dbReference>
<feature type="region of interest" description="Disordered" evidence="1">
    <location>
        <begin position="1"/>
        <end position="33"/>
    </location>
</feature>
<organism evidence="2 3">
    <name type="scientific">Promicromonospora umidemergens</name>
    <dbReference type="NCBI Taxonomy" id="629679"/>
    <lineage>
        <taxon>Bacteria</taxon>
        <taxon>Bacillati</taxon>
        <taxon>Actinomycetota</taxon>
        <taxon>Actinomycetes</taxon>
        <taxon>Micrococcales</taxon>
        <taxon>Promicromonosporaceae</taxon>
        <taxon>Promicromonospora</taxon>
    </lineage>
</organism>